<evidence type="ECO:0000256" key="2">
    <source>
        <dbReference type="ARBA" id="ARBA00022448"/>
    </source>
</evidence>
<feature type="region of interest" description="Disordered" evidence="5">
    <location>
        <begin position="938"/>
        <end position="976"/>
    </location>
</feature>
<dbReference type="PROSITE" id="PS50166">
    <property type="entry name" value="IMPORTIN_B_NT"/>
    <property type="match status" value="1"/>
</dbReference>
<feature type="repeat" description="HEAT" evidence="4">
    <location>
        <begin position="138"/>
        <end position="175"/>
    </location>
</feature>
<evidence type="ECO:0000256" key="5">
    <source>
        <dbReference type="SAM" id="MobiDB-lite"/>
    </source>
</evidence>
<dbReference type="InterPro" id="IPR016024">
    <property type="entry name" value="ARM-type_fold"/>
</dbReference>
<accession>A0A7S3DKT1</accession>
<feature type="domain" description="Importin N-terminal" evidence="6">
    <location>
        <begin position="31"/>
        <end position="110"/>
    </location>
</feature>
<dbReference type="Pfam" id="PF03810">
    <property type="entry name" value="IBN_N"/>
    <property type="match status" value="1"/>
</dbReference>
<evidence type="ECO:0000259" key="6">
    <source>
        <dbReference type="PROSITE" id="PS50166"/>
    </source>
</evidence>
<gene>
    <name evidence="7" type="ORF">PBIL07802_LOCUS23128</name>
</gene>
<reference evidence="7" key="1">
    <citation type="submission" date="2021-01" db="EMBL/GenBank/DDBJ databases">
        <authorList>
            <person name="Corre E."/>
            <person name="Pelletier E."/>
            <person name="Niang G."/>
            <person name="Scheremetjew M."/>
            <person name="Finn R."/>
            <person name="Kale V."/>
            <person name="Holt S."/>
            <person name="Cochrane G."/>
            <person name="Meng A."/>
            <person name="Brown T."/>
            <person name="Cohen L."/>
        </authorList>
    </citation>
    <scope>NUCLEOTIDE SEQUENCE</scope>
    <source>
        <strain evidence="7">NIES-2562</strain>
    </source>
</reference>
<protein>
    <recommendedName>
        <fullName evidence="6">Importin N-terminal domain-containing protein</fullName>
    </recommendedName>
</protein>
<dbReference type="InterPro" id="IPR001494">
    <property type="entry name" value="Importin-beta_N"/>
</dbReference>
<dbReference type="SUPFAM" id="SSF48371">
    <property type="entry name" value="ARM repeat"/>
    <property type="match status" value="1"/>
</dbReference>
<name>A0A7S3DKT1_9EUKA</name>
<keyword evidence="2" id="KW-0813">Transport</keyword>
<dbReference type="GO" id="GO:0031267">
    <property type="term" value="F:small GTPase binding"/>
    <property type="evidence" value="ECO:0007669"/>
    <property type="project" value="InterPro"/>
</dbReference>
<sequence>MATSLGDAALDELVAVLQAATSADRDLRTKAEARLGELSRTPGYATKLCSVFSFPPLTGGERQLALILLKKFVKSGWEKAAGDEGGEEVGTVAESEKEGVMSSLYQALAFEESKLRKAAQAVIAEIADIAWPERLPSLMPTLVNMLSNEASMVVHSSLSCLVLVAENFGAEDVERVASQLFPPLLSLFANEQVEIVVRKQALSVFTTCLVALASAGGEKMKGLMQAFQPVLDEWVGRAVAAMQHTAHEGGRSLRGIQIEAVKMLSSLASPFSKYFLEKSDAIMQAMWSLLSNASAEYERMHVRRSTEDEPVSDEEDEAGEDISLNTLLSEFSSLVMQMAEKTRLKKKVKIMMPSLAKLLLVFAQYAVSEMSLWEDDPAEFAAMEEEESFRSNARNVAVDILVLLQETVGGTIVMESVLAAAEERLATAEKCKAEGDPYWWKMREAVMYCIGSLSAELMDVAQNGAEKKKKKGGADRPATSFWPFHPLTYLTHIVMPYLSNEGTNPVLQHRSLWSMHMFSFVLDKPTAEHVFTAAVSCLNQNYHLSLRMNACKAVQGTMKHLDGQQITSSFAYLFGYLAMLCGEAGSDLMHICIDCIEMAIKKDEGRAASQHVQPISSMMVLLIQKQAADPVIPASCIACLKALAEQPSCREGVYAHALPAAAEALARYTSLDSTVLEKVTMLVEGIVHSDDGALPVQVWSAVFPSLITVLLSVDDDAVIQQGTATLKAFVRYGHTQLEQEMDGVGTPLTSLLSVLSRILSPTLSDSAELEAGGLLHLLIRYCGEALSPVMPDIVKAALSRIATSSHIVLNTDLITLLCRLTLLHPSAMMTLLSSTPSPAPDSHEEVATVFFVRRVLSSYADIHSRFGTKVVASALCLLLRDYANELSTVAVKGKQVSADNAGELRTRSTAKDRKVEYEVIPATAKVLELLAMTYKEEVERREKKDGDDEWDTDEGEDVDSDEEEGEEEGVGKKSPFAPASDFFGLLEELKYAEDGDIDIEDDDVKDDPINDVNVEADIVQTVKKYAAEHGDALASSQASLTSAAVNTIQQILEVQ</sequence>
<dbReference type="PANTHER" id="PTHR10997:SF9">
    <property type="entry name" value="IMPORTIN-9"/>
    <property type="match status" value="1"/>
</dbReference>
<dbReference type="GO" id="GO:0005635">
    <property type="term" value="C:nuclear envelope"/>
    <property type="evidence" value="ECO:0007669"/>
    <property type="project" value="TreeGrafter"/>
</dbReference>
<organism evidence="7">
    <name type="scientific">Palpitomonas bilix</name>
    <dbReference type="NCBI Taxonomy" id="652834"/>
    <lineage>
        <taxon>Eukaryota</taxon>
        <taxon>Eukaryota incertae sedis</taxon>
    </lineage>
</organism>
<dbReference type="EMBL" id="HBIB01035691">
    <property type="protein sequence ID" value="CAE0260839.1"/>
    <property type="molecule type" value="Transcribed_RNA"/>
</dbReference>
<dbReference type="Gene3D" id="1.25.10.10">
    <property type="entry name" value="Leucine-rich Repeat Variant"/>
    <property type="match status" value="1"/>
</dbReference>
<dbReference type="AlphaFoldDB" id="A0A7S3DKT1"/>
<dbReference type="PANTHER" id="PTHR10997">
    <property type="entry name" value="IMPORTIN-7, 8, 11"/>
    <property type="match status" value="1"/>
</dbReference>
<dbReference type="InterPro" id="IPR011989">
    <property type="entry name" value="ARM-like"/>
</dbReference>
<dbReference type="InterPro" id="IPR021133">
    <property type="entry name" value="HEAT_type_2"/>
</dbReference>
<dbReference type="GO" id="GO:0006606">
    <property type="term" value="P:protein import into nucleus"/>
    <property type="evidence" value="ECO:0007669"/>
    <property type="project" value="TreeGrafter"/>
</dbReference>
<dbReference type="PROSITE" id="PS50077">
    <property type="entry name" value="HEAT_REPEAT"/>
    <property type="match status" value="1"/>
</dbReference>
<keyword evidence="3" id="KW-0539">Nucleus</keyword>
<dbReference type="GO" id="GO:0005829">
    <property type="term" value="C:cytosol"/>
    <property type="evidence" value="ECO:0007669"/>
    <property type="project" value="TreeGrafter"/>
</dbReference>
<comment type="subcellular location">
    <subcellularLocation>
        <location evidence="1">Nucleus</location>
    </subcellularLocation>
</comment>
<evidence type="ECO:0000313" key="7">
    <source>
        <dbReference type="EMBL" id="CAE0260839.1"/>
    </source>
</evidence>
<proteinExistence type="predicted"/>
<evidence type="ECO:0000256" key="4">
    <source>
        <dbReference type="PROSITE-ProRule" id="PRU00103"/>
    </source>
</evidence>
<feature type="compositionally biased region" description="Acidic residues" evidence="5">
    <location>
        <begin position="947"/>
        <end position="968"/>
    </location>
</feature>
<evidence type="ECO:0000256" key="3">
    <source>
        <dbReference type="ARBA" id="ARBA00023242"/>
    </source>
</evidence>
<evidence type="ECO:0000256" key="1">
    <source>
        <dbReference type="ARBA" id="ARBA00004123"/>
    </source>
</evidence>